<feature type="transmembrane region" description="Helical" evidence="1">
    <location>
        <begin position="25"/>
        <end position="46"/>
    </location>
</feature>
<dbReference type="RefSeq" id="WP_092905156.1">
    <property type="nucleotide sequence ID" value="NZ_FOZS01000002.1"/>
</dbReference>
<evidence type="ECO:0000259" key="2">
    <source>
        <dbReference type="Pfam" id="PF03703"/>
    </source>
</evidence>
<proteinExistence type="predicted"/>
<dbReference type="Proteomes" id="UP000199199">
    <property type="component" value="Unassembled WGS sequence"/>
</dbReference>
<dbReference type="InterPro" id="IPR005182">
    <property type="entry name" value="YdbS-like_PH"/>
</dbReference>
<protein>
    <recommendedName>
        <fullName evidence="2">YdbS-like PH domain-containing protein</fullName>
    </recommendedName>
</protein>
<reference evidence="4" key="1">
    <citation type="submission" date="2016-10" db="EMBL/GenBank/DDBJ databases">
        <authorList>
            <person name="Varghese N."/>
            <person name="Submissions S."/>
        </authorList>
    </citation>
    <scope>NUCLEOTIDE SEQUENCE [LARGE SCALE GENOMIC DNA]</scope>
    <source>
        <strain evidence="4">DSM 22427</strain>
    </source>
</reference>
<dbReference type="AlphaFoldDB" id="A0A1I6SKE7"/>
<evidence type="ECO:0000256" key="1">
    <source>
        <dbReference type="SAM" id="Phobius"/>
    </source>
</evidence>
<feature type="transmembrane region" description="Helical" evidence="1">
    <location>
        <begin position="52"/>
        <end position="71"/>
    </location>
</feature>
<feature type="domain" description="YdbS-like PH" evidence="2">
    <location>
        <begin position="73"/>
        <end position="151"/>
    </location>
</feature>
<dbReference type="PANTHER" id="PTHR34473:SF2">
    <property type="entry name" value="UPF0699 TRANSMEMBRANE PROTEIN YDBT"/>
    <property type="match status" value="1"/>
</dbReference>
<organism evidence="3 4">
    <name type="scientific">Halostagnicola kamekurae</name>
    <dbReference type="NCBI Taxonomy" id="619731"/>
    <lineage>
        <taxon>Archaea</taxon>
        <taxon>Methanobacteriati</taxon>
        <taxon>Methanobacteriota</taxon>
        <taxon>Stenosarchaea group</taxon>
        <taxon>Halobacteria</taxon>
        <taxon>Halobacteriales</taxon>
        <taxon>Natrialbaceae</taxon>
        <taxon>Halostagnicola</taxon>
    </lineage>
</organism>
<evidence type="ECO:0000313" key="4">
    <source>
        <dbReference type="Proteomes" id="UP000199199"/>
    </source>
</evidence>
<dbReference type="OrthoDB" id="203444at2157"/>
<evidence type="ECO:0000313" key="3">
    <source>
        <dbReference type="EMBL" id="SFS77330.1"/>
    </source>
</evidence>
<accession>A0A1I6SKE7</accession>
<keyword evidence="1" id="KW-0812">Transmembrane</keyword>
<dbReference type="EMBL" id="FOZS01000002">
    <property type="protein sequence ID" value="SFS77330.1"/>
    <property type="molecule type" value="Genomic_DNA"/>
</dbReference>
<keyword evidence="4" id="KW-1185">Reference proteome</keyword>
<keyword evidence="1" id="KW-0472">Membrane</keyword>
<sequence>MDELSSRSPADSVTNRVHSRMRIVWAIKWVCIGIAVAAVGIVVLSSRSDLEMLLLAVAAASPAVGISLAFLRYRRFRYAVTDEGVYVRRGLLTVNETVVPPESIQQVDVDEPLLSRPFGLVAVRIYTAGTFGGRVALPGLDRETATELADRLDRLARGDSGV</sequence>
<gene>
    <name evidence="3" type="ORF">SAMN04488556_2742</name>
</gene>
<name>A0A1I6SKE7_9EURY</name>
<dbReference type="Pfam" id="PF03703">
    <property type="entry name" value="bPH_2"/>
    <property type="match status" value="1"/>
</dbReference>
<dbReference type="PANTHER" id="PTHR34473">
    <property type="entry name" value="UPF0699 TRANSMEMBRANE PROTEIN YDBS"/>
    <property type="match status" value="1"/>
</dbReference>
<keyword evidence="1" id="KW-1133">Transmembrane helix</keyword>